<keyword evidence="12" id="KW-1185">Reference proteome</keyword>
<dbReference type="GO" id="GO:0044613">
    <property type="term" value="C:nuclear pore central transport channel"/>
    <property type="evidence" value="ECO:0007669"/>
    <property type="project" value="TreeGrafter"/>
</dbReference>
<name>A0A067TPV3_GALM3</name>
<evidence type="ECO:0000256" key="8">
    <source>
        <dbReference type="PROSITE-ProRule" id="PRU00804"/>
    </source>
</evidence>
<evidence type="ECO:0000259" key="10">
    <source>
        <dbReference type="PROSITE" id="PS51472"/>
    </source>
</evidence>
<keyword evidence="5" id="KW-0811">Translocation</keyword>
<dbReference type="OrthoDB" id="3365060at2759"/>
<feature type="region of interest" description="Disordered" evidence="9">
    <location>
        <begin position="316"/>
        <end position="337"/>
    </location>
</feature>
<evidence type="ECO:0000256" key="5">
    <source>
        <dbReference type="ARBA" id="ARBA00023010"/>
    </source>
</evidence>
<feature type="compositionally biased region" description="Polar residues" evidence="9">
    <location>
        <begin position="1"/>
        <end position="10"/>
    </location>
</feature>
<gene>
    <name evidence="11" type="ORF">GALMADRAFT_222564</name>
</gene>
<dbReference type="GO" id="GO:0006999">
    <property type="term" value="P:nuclear pore organization"/>
    <property type="evidence" value="ECO:0007669"/>
    <property type="project" value="TreeGrafter"/>
</dbReference>
<evidence type="ECO:0000256" key="7">
    <source>
        <dbReference type="ARBA" id="ARBA00023242"/>
    </source>
</evidence>
<feature type="compositionally biased region" description="Polar residues" evidence="9">
    <location>
        <begin position="80"/>
        <end position="108"/>
    </location>
</feature>
<dbReference type="SUPFAM" id="SSF54928">
    <property type="entry name" value="RNA-binding domain, RBD"/>
    <property type="match status" value="1"/>
</dbReference>
<dbReference type="GO" id="GO:0003676">
    <property type="term" value="F:nucleic acid binding"/>
    <property type="evidence" value="ECO:0007669"/>
    <property type="project" value="InterPro"/>
</dbReference>
<dbReference type="Proteomes" id="UP000027222">
    <property type="component" value="Unassembled WGS sequence"/>
</dbReference>
<dbReference type="InterPro" id="IPR012677">
    <property type="entry name" value="Nucleotide-bd_a/b_plait_sf"/>
</dbReference>
<evidence type="ECO:0000256" key="3">
    <source>
        <dbReference type="ARBA" id="ARBA00022816"/>
    </source>
</evidence>
<feature type="compositionally biased region" description="Polar residues" evidence="9">
    <location>
        <begin position="55"/>
        <end position="68"/>
    </location>
</feature>
<dbReference type="InterPro" id="IPR007846">
    <property type="entry name" value="RRM_NUP35_dom"/>
</dbReference>
<dbReference type="PANTHER" id="PTHR21527:SF6">
    <property type="entry name" value="NUCLEOPORIN NUP35"/>
    <property type="match status" value="1"/>
</dbReference>
<dbReference type="Gene3D" id="3.30.70.330">
    <property type="match status" value="1"/>
</dbReference>
<dbReference type="AlphaFoldDB" id="A0A067TPV3"/>
<dbReference type="GO" id="GO:0006607">
    <property type="term" value="P:NLS-bearing protein import into nucleus"/>
    <property type="evidence" value="ECO:0007669"/>
    <property type="project" value="TreeGrafter"/>
</dbReference>
<comment type="subcellular location">
    <subcellularLocation>
        <location evidence="1">Nucleus</location>
        <location evidence="1">Nuclear pore complex</location>
    </subcellularLocation>
</comment>
<evidence type="ECO:0000256" key="4">
    <source>
        <dbReference type="ARBA" id="ARBA00022927"/>
    </source>
</evidence>
<keyword evidence="3 8" id="KW-0509">mRNA transport</keyword>
<feature type="compositionally biased region" description="Low complexity" evidence="9">
    <location>
        <begin position="325"/>
        <end position="336"/>
    </location>
</feature>
<feature type="domain" description="RRM Nup35-type" evidence="10">
    <location>
        <begin position="165"/>
        <end position="246"/>
    </location>
</feature>
<dbReference type="InterPro" id="IPR035979">
    <property type="entry name" value="RBD_domain_sf"/>
</dbReference>
<proteinExistence type="predicted"/>
<dbReference type="GO" id="GO:0005543">
    <property type="term" value="F:phospholipid binding"/>
    <property type="evidence" value="ECO:0007669"/>
    <property type="project" value="TreeGrafter"/>
</dbReference>
<dbReference type="GO" id="GO:0044615">
    <property type="term" value="C:nuclear pore nuclear basket"/>
    <property type="evidence" value="ECO:0007669"/>
    <property type="project" value="TreeGrafter"/>
</dbReference>
<dbReference type="STRING" id="685588.A0A067TPV3"/>
<accession>A0A067TPV3</accession>
<dbReference type="Pfam" id="PF05172">
    <property type="entry name" value="RRM_Nup35"/>
    <property type="match status" value="1"/>
</dbReference>
<dbReference type="EMBL" id="KL142371">
    <property type="protein sequence ID" value="KDR80973.1"/>
    <property type="molecule type" value="Genomic_DNA"/>
</dbReference>
<keyword evidence="6 8" id="KW-0906">Nuclear pore complex</keyword>
<dbReference type="PANTHER" id="PTHR21527">
    <property type="entry name" value="NUCLEOPORIN NUP35"/>
    <property type="match status" value="1"/>
</dbReference>
<evidence type="ECO:0000313" key="12">
    <source>
        <dbReference type="Proteomes" id="UP000027222"/>
    </source>
</evidence>
<feature type="compositionally biased region" description="Low complexity" evidence="9">
    <location>
        <begin position="11"/>
        <end position="47"/>
    </location>
</feature>
<dbReference type="HOGENOM" id="CLU_809131_0_0_1"/>
<evidence type="ECO:0000256" key="2">
    <source>
        <dbReference type="ARBA" id="ARBA00022448"/>
    </source>
</evidence>
<organism evidence="11 12">
    <name type="scientific">Galerina marginata (strain CBS 339.88)</name>
    <dbReference type="NCBI Taxonomy" id="685588"/>
    <lineage>
        <taxon>Eukaryota</taxon>
        <taxon>Fungi</taxon>
        <taxon>Dikarya</taxon>
        <taxon>Basidiomycota</taxon>
        <taxon>Agaricomycotina</taxon>
        <taxon>Agaricomycetes</taxon>
        <taxon>Agaricomycetidae</taxon>
        <taxon>Agaricales</taxon>
        <taxon>Agaricineae</taxon>
        <taxon>Strophariaceae</taxon>
        <taxon>Galerina</taxon>
    </lineage>
</organism>
<evidence type="ECO:0000313" key="11">
    <source>
        <dbReference type="EMBL" id="KDR80973.1"/>
    </source>
</evidence>
<dbReference type="GO" id="GO:0017056">
    <property type="term" value="F:structural constituent of nuclear pore"/>
    <property type="evidence" value="ECO:0007669"/>
    <property type="project" value="TreeGrafter"/>
</dbReference>
<protein>
    <recommendedName>
        <fullName evidence="10">RRM Nup35-type domain-containing protein</fullName>
    </recommendedName>
</protein>
<feature type="region of interest" description="Disordered" evidence="9">
    <location>
        <begin position="258"/>
        <end position="282"/>
    </location>
</feature>
<keyword evidence="7 8" id="KW-0539">Nucleus</keyword>
<evidence type="ECO:0000256" key="9">
    <source>
        <dbReference type="SAM" id="MobiDB-lite"/>
    </source>
</evidence>
<evidence type="ECO:0000256" key="1">
    <source>
        <dbReference type="ARBA" id="ARBA00004567"/>
    </source>
</evidence>
<keyword evidence="4" id="KW-0653">Protein transport</keyword>
<reference evidence="12" key="1">
    <citation type="journal article" date="2014" name="Proc. Natl. Acad. Sci. U.S.A.">
        <title>Extensive sampling of basidiomycete genomes demonstrates inadequacy of the white-rot/brown-rot paradigm for wood decay fungi.</title>
        <authorList>
            <person name="Riley R."/>
            <person name="Salamov A.A."/>
            <person name="Brown D.W."/>
            <person name="Nagy L.G."/>
            <person name="Floudas D."/>
            <person name="Held B.W."/>
            <person name="Levasseur A."/>
            <person name="Lombard V."/>
            <person name="Morin E."/>
            <person name="Otillar R."/>
            <person name="Lindquist E.A."/>
            <person name="Sun H."/>
            <person name="LaButti K.M."/>
            <person name="Schmutz J."/>
            <person name="Jabbour D."/>
            <person name="Luo H."/>
            <person name="Baker S.E."/>
            <person name="Pisabarro A.G."/>
            <person name="Walton J.D."/>
            <person name="Blanchette R.A."/>
            <person name="Henrissat B."/>
            <person name="Martin F."/>
            <person name="Cullen D."/>
            <person name="Hibbett D.S."/>
            <person name="Grigoriev I.V."/>
        </authorList>
    </citation>
    <scope>NUCLEOTIDE SEQUENCE [LARGE SCALE GENOMIC DNA]</scope>
    <source>
        <strain evidence="12">CBS 339.88</strain>
    </source>
</reference>
<evidence type="ECO:0000256" key="6">
    <source>
        <dbReference type="ARBA" id="ARBA00023132"/>
    </source>
</evidence>
<dbReference type="PROSITE" id="PS51472">
    <property type="entry name" value="RRM_NUP35"/>
    <property type="match status" value="1"/>
</dbReference>
<feature type="compositionally biased region" description="Polar residues" evidence="9">
    <location>
        <begin position="146"/>
        <end position="161"/>
    </location>
</feature>
<feature type="region of interest" description="Disordered" evidence="9">
    <location>
        <begin position="1"/>
        <end position="161"/>
    </location>
</feature>
<sequence>MHSQFTVAGMSSSTSSHHSPNLNSWGSTSTGGPLSSSFGDSLSQSRSHYQPGYLMSSSQSNNVPQGSQRVDEVPVVQTKAKMNQILSRGSTTDFGMDSMFQSSRQRQSLPDEDAPPMSSVNDIPNEINMDPSPAHFQSRKALNDRASFSSSRRPTNSALSSANQAPNAVYIVVFGYPPDKYSLTVEYFRSLGETTDPDANSDVSNCFKLGYRDPGDAMRAVRKNGEILGGSWMIGAKWADPLQAEAILGLQPVLRSAFSSPTSQQPPHASSFPDFSSGGQSNAMAVDEQQPWMPSSSTAAVGTPIKLAPSLAAFRKAGPASSSHPKPATPQQAAPAWGTGLLSTPVNVSGQNTAGGVGVQASPSKGLVGQMSDLIFGW</sequence>
<keyword evidence="2 8" id="KW-0813">Transport</keyword>
<dbReference type="GO" id="GO:0051028">
    <property type="term" value="P:mRNA transport"/>
    <property type="evidence" value="ECO:0007669"/>
    <property type="project" value="UniProtKB-UniRule"/>
</dbReference>